<dbReference type="AlphaFoldDB" id="A0A1Q3AB73"/>
<dbReference type="InterPro" id="IPR027179">
    <property type="entry name" value="CMC4"/>
</dbReference>
<evidence type="ECO:0000313" key="8">
    <source>
        <dbReference type="Proteomes" id="UP000187013"/>
    </source>
</evidence>
<dbReference type="PANTHER" id="PTHR15590:SF0">
    <property type="entry name" value="CX9C MOTIF-CONTAINING PROTEIN 4"/>
    <property type="match status" value="1"/>
</dbReference>
<name>A0A1Q3AB73_ZYGRO</name>
<evidence type="ECO:0000256" key="1">
    <source>
        <dbReference type="ARBA" id="ARBA00004569"/>
    </source>
</evidence>
<feature type="disulfide bond" evidence="6">
    <location>
        <begin position="40"/>
        <end position="56"/>
    </location>
</feature>
<dbReference type="GO" id="GO:0005758">
    <property type="term" value="C:mitochondrial intermembrane space"/>
    <property type="evidence" value="ECO:0007669"/>
    <property type="project" value="UniProtKB-SubCell"/>
</dbReference>
<feature type="disulfide bond" evidence="6">
    <location>
        <begin position="8"/>
        <end position="39"/>
    </location>
</feature>
<organism evidence="7 8">
    <name type="scientific">Zygosaccharomyces rouxii</name>
    <dbReference type="NCBI Taxonomy" id="4956"/>
    <lineage>
        <taxon>Eukaryota</taxon>
        <taxon>Fungi</taxon>
        <taxon>Dikarya</taxon>
        <taxon>Ascomycota</taxon>
        <taxon>Saccharomycotina</taxon>
        <taxon>Saccharomycetes</taxon>
        <taxon>Saccharomycetales</taxon>
        <taxon>Saccharomycetaceae</taxon>
        <taxon>Zygosaccharomyces</taxon>
    </lineage>
</organism>
<evidence type="ECO:0000256" key="3">
    <source>
        <dbReference type="ARBA" id="ARBA00019406"/>
    </source>
</evidence>
<keyword evidence="4" id="KW-0496">Mitochondrion</keyword>
<reference evidence="7 8" key="1">
    <citation type="submission" date="2016-08" db="EMBL/GenBank/DDBJ databases">
        <title>Draft genome sequence of allopolyploid Zygosaccharomyces rouxii.</title>
        <authorList>
            <person name="Watanabe J."/>
            <person name="Uehara K."/>
            <person name="Mogi Y."/>
            <person name="Tsukioka Y."/>
        </authorList>
    </citation>
    <scope>NUCLEOTIDE SEQUENCE [LARGE SCALE GENOMIC DNA]</scope>
    <source>
        <strain evidence="7 8">NBRC 110957</strain>
    </source>
</reference>
<sequence length="74" mass="8423">MAQQSPSCKAQACAIQNCLLSNNYNESRCDQVINDLYRCCEKFYKESDNKGVTPCCPKPDLLKIKMSQRGLQEE</sequence>
<evidence type="ECO:0000256" key="4">
    <source>
        <dbReference type="ARBA" id="ARBA00023128"/>
    </source>
</evidence>
<evidence type="ECO:0000256" key="2">
    <source>
        <dbReference type="ARBA" id="ARBA00009858"/>
    </source>
</evidence>
<evidence type="ECO:0000313" key="7">
    <source>
        <dbReference type="EMBL" id="GAV52962.1"/>
    </source>
</evidence>
<keyword evidence="5 6" id="KW-1015">Disulfide bond</keyword>
<gene>
    <name evidence="7" type="ORF">ZYGR_0AI02440</name>
</gene>
<dbReference type="Gene3D" id="1.10.287.1130">
    <property type="entry name" value="CytochromE C oxidase copper chaperone"/>
    <property type="match status" value="1"/>
</dbReference>
<comment type="subcellular location">
    <subcellularLocation>
        <location evidence="1">Mitochondrion intermembrane space</location>
    </subcellularLocation>
</comment>
<dbReference type="PANTHER" id="PTHR15590">
    <property type="entry name" value="CX9C MOTIF-CONTAINING PROTEIN 4"/>
    <property type="match status" value="1"/>
</dbReference>
<dbReference type="EMBL" id="BDGX01000035">
    <property type="protein sequence ID" value="GAV52962.1"/>
    <property type="molecule type" value="Genomic_DNA"/>
</dbReference>
<dbReference type="PROSITE" id="PS51808">
    <property type="entry name" value="CHCH"/>
    <property type="match status" value="1"/>
</dbReference>
<dbReference type="Proteomes" id="UP000187013">
    <property type="component" value="Unassembled WGS sequence"/>
</dbReference>
<dbReference type="InterPro" id="IPR009069">
    <property type="entry name" value="Cys_alpha_HP_mot_SF"/>
</dbReference>
<proteinExistence type="inferred from homology"/>
<dbReference type="OrthoDB" id="13601at2759"/>
<accession>A0A1Q3AB73</accession>
<evidence type="ECO:0000256" key="6">
    <source>
        <dbReference type="PIRSR" id="PIRSR627179-50"/>
    </source>
</evidence>
<comment type="caution">
    <text evidence="7">The sequence shown here is derived from an EMBL/GenBank/DDBJ whole genome shotgun (WGS) entry which is preliminary data.</text>
</comment>
<evidence type="ECO:0000256" key="5">
    <source>
        <dbReference type="ARBA" id="ARBA00023157"/>
    </source>
</evidence>
<comment type="similarity">
    <text evidence="2">Belongs to the CMC4 family.</text>
</comment>
<protein>
    <recommendedName>
        <fullName evidence="3">Cx9C motif-containing protein 4, mitochondrial</fullName>
    </recommendedName>
</protein>
<dbReference type="SUPFAM" id="SSF47072">
    <property type="entry name" value="Cysteine alpha-hairpin motif"/>
    <property type="match status" value="1"/>
</dbReference>
<feature type="disulfide bond" evidence="6">
    <location>
        <begin position="18"/>
        <end position="29"/>
    </location>
</feature>
<dbReference type="Pfam" id="PF08991">
    <property type="entry name" value="CMC4"/>
    <property type="match status" value="1"/>
</dbReference>